<proteinExistence type="predicted"/>
<sequence length="52" mass="6000">MTDCKGAVHSPYSSWLIAPLYFPHDLYIPHDLYFPHGLYFRWTTASLRGGVT</sequence>
<accession>A0AB39LSI6</accession>
<dbReference type="AlphaFoldDB" id="A0AB39LSI6"/>
<reference evidence="1" key="1">
    <citation type="submission" date="2024-07" db="EMBL/GenBank/DDBJ databases">
        <authorList>
            <person name="Yu S.T."/>
        </authorList>
    </citation>
    <scope>NUCLEOTIDE SEQUENCE</scope>
    <source>
        <strain evidence="1">R02</strain>
    </source>
</reference>
<gene>
    <name evidence="1" type="ORF">AB5J57_26560</name>
</gene>
<organism evidence="1">
    <name type="scientific">Streptomyces sp. R02</name>
    <dbReference type="NCBI Taxonomy" id="3238623"/>
    <lineage>
        <taxon>Bacteria</taxon>
        <taxon>Bacillati</taxon>
        <taxon>Actinomycetota</taxon>
        <taxon>Actinomycetes</taxon>
        <taxon>Kitasatosporales</taxon>
        <taxon>Streptomycetaceae</taxon>
        <taxon>Streptomyces</taxon>
    </lineage>
</organism>
<dbReference type="EMBL" id="CP163429">
    <property type="protein sequence ID" value="XDP96863.1"/>
    <property type="molecule type" value="Genomic_DNA"/>
</dbReference>
<dbReference type="RefSeq" id="WP_369159464.1">
    <property type="nucleotide sequence ID" value="NZ_CP163429.1"/>
</dbReference>
<name>A0AB39LSI6_9ACTN</name>
<evidence type="ECO:0000313" key="1">
    <source>
        <dbReference type="EMBL" id="XDP96863.1"/>
    </source>
</evidence>
<protein>
    <submittedName>
        <fullName evidence="1">Uncharacterized protein</fullName>
    </submittedName>
</protein>